<keyword evidence="1 2" id="KW-0238">DNA-binding</keyword>
<evidence type="ECO:0000256" key="2">
    <source>
        <dbReference type="PROSITE-ProRule" id="PRU00335"/>
    </source>
</evidence>
<evidence type="ECO:0000259" key="3">
    <source>
        <dbReference type="PROSITE" id="PS50977"/>
    </source>
</evidence>
<evidence type="ECO:0000313" key="5">
    <source>
        <dbReference type="Proteomes" id="UP000823892"/>
    </source>
</evidence>
<dbReference type="PROSITE" id="PS50977">
    <property type="entry name" value="HTH_TETR_2"/>
    <property type="match status" value="1"/>
</dbReference>
<dbReference type="InterPro" id="IPR050624">
    <property type="entry name" value="HTH-type_Tx_Regulator"/>
</dbReference>
<dbReference type="InterPro" id="IPR009057">
    <property type="entry name" value="Homeodomain-like_sf"/>
</dbReference>
<feature type="DNA-binding region" description="H-T-H motif" evidence="2">
    <location>
        <begin position="30"/>
        <end position="49"/>
    </location>
</feature>
<dbReference type="SUPFAM" id="SSF46689">
    <property type="entry name" value="Homeodomain-like"/>
    <property type="match status" value="1"/>
</dbReference>
<evidence type="ECO:0000313" key="4">
    <source>
        <dbReference type="EMBL" id="HJD29759.1"/>
    </source>
</evidence>
<organism evidence="4 5">
    <name type="scientific">Candidatus Blautia avicola</name>
    <dbReference type="NCBI Taxonomy" id="2838483"/>
    <lineage>
        <taxon>Bacteria</taxon>
        <taxon>Bacillati</taxon>
        <taxon>Bacillota</taxon>
        <taxon>Clostridia</taxon>
        <taxon>Lachnospirales</taxon>
        <taxon>Lachnospiraceae</taxon>
        <taxon>Blautia</taxon>
    </lineage>
</organism>
<dbReference type="PANTHER" id="PTHR43479:SF11">
    <property type="entry name" value="ACREF_ENVCD OPERON REPRESSOR-RELATED"/>
    <property type="match status" value="1"/>
</dbReference>
<name>A0A9D2TYH6_9FIRM</name>
<reference evidence="4" key="2">
    <citation type="submission" date="2021-04" db="EMBL/GenBank/DDBJ databases">
        <authorList>
            <person name="Gilroy R."/>
        </authorList>
    </citation>
    <scope>NUCLEOTIDE SEQUENCE</scope>
    <source>
        <strain evidence="4">ChiBcec6-4105</strain>
    </source>
</reference>
<dbReference type="GO" id="GO:0003677">
    <property type="term" value="F:DNA binding"/>
    <property type="evidence" value="ECO:0007669"/>
    <property type="project" value="UniProtKB-UniRule"/>
</dbReference>
<gene>
    <name evidence="4" type="ORF">H9914_12315</name>
</gene>
<sequence length="202" mass="24246">MESNMAINMKQIVADAMLELCRTKELKTVTIKDIREQTGISRQGFYNHFKDKDDLIHWIYYDRVMTNFHDIDVSRGYYENLKDYFLRAEKYHFFLKPAVMICGQNSLKNYMFEHPFQWDLQYHEKWYEKNAGEKPEMEELRFFTKYHSMASAGMTIEWIKEDMPVSPQIMAKRITDLRRIGLGVLLKDTEEKEEHPYGTSLQ</sequence>
<dbReference type="AlphaFoldDB" id="A0A9D2TYH6"/>
<proteinExistence type="predicted"/>
<dbReference type="PANTHER" id="PTHR43479">
    <property type="entry name" value="ACREF/ENVCD OPERON REPRESSOR-RELATED"/>
    <property type="match status" value="1"/>
</dbReference>
<feature type="domain" description="HTH tetR-type" evidence="3">
    <location>
        <begin position="7"/>
        <end position="67"/>
    </location>
</feature>
<reference evidence="4" key="1">
    <citation type="journal article" date="2021" name="PeerJ">
        <title>Extensive microbial diversity within the chicken gut microbiome revealed by metagenomics and culture.</title>
        <authorList>
            <person name="Gilroy R."/>
            <person name="Ravi A."/>
            <person name="Getino M."/>
            <person name="Pursley I."/>
            <person name="Horton D.L."/>
            <person name="Alikhan N.F."/>
            <person name="Baker D."/>
            <person name="Gharbi K."/>
            <person name="Hall N."/>
            <person name="Watson M."/>
            <person name="Adriaenssens E.M."/>
            <person name="Foster-Nyarko E."/>
            <person name="Jarju S."/>
            <person name="Secka A."/>
            <person name="Antonio M."/>
            <person name="Oren A."/>
            <person name="Chaudhuri R.R."/>
            <person name="La Ragione R."/>
            <person name="Hildebrand F."/>
            <person name="Pallen M.J."/>
        </authorList>
    </citation>
    <scope>NUCLEOTIDE SEQUENCE</scope>
    <source>
        <strain evidence="4">ChiBcec6-4105</strain>
    </source>
</reference>
<dbReference type="Gene3D" id="1.10.357.10">
    <property type="entry name" value="Tetracycline Repressor, domain 2"/>
    <property type="match status" value="1"/>
</dbReference>
<dbReference type="Pfam" id="PF00440">
    <property type="entry name" value="TetR_N"/>
    <property type="match status" value="1"/>
</dbReference>
<evidence type="ECO:0000256" key="1">
    <source>
        <dbReference type="ARBA" id="ARBA00023125"/>
    </source>
</evidence>
<dbReference type="InterPro" id="IPR001647">
    <property type="entry name" value="HTH_TetR"/>
</dbReference>
<accession>A0A9D2TYH6</accession>
<protein>
    <submittedName>
        <fullName evidence="4">TetR/AcrR family transcriptional regulator C-terminal domain-containing protein</fullName>
    </submittedName>
</protein>
<dbReference type="EMBL" id="DWUY01000278">
    <property type="protein sequence ID" value="HJD29759.1"/>
    <property type="molecule type" value="Genomic_DNA"/>
</dbReference>
<dbReference type="Proteomes" id="UP000823892">
    <property type="component" value="Unassembled WGS sequence"/>
</dbReference>
<dbReference type="InterPro" id="IPR039532">
    <property type="entry name" value="TetR_C_Firmicutes"/>
</dbReference>
<comment type="caution">
    <text evidence="4">The sequence shown here is derived from an EMBL/GenBank/DDBJ whole genome shotgun (WGS) entry which is preliminary data.</text>
</comment>
<dbReference type="Pfam" id="PF14278">
    <property type="entry name" value="TetR_C_8"/>
    <property type="match status" value="1"/>
</dbReference>